<dbReference type="InterPro" id="IPR000704">
    <property type="entry name" value="Casein_kinase_II_reg-sub"/>
</dbReference>
<evidence type="ECO:0000313" key="4">
    <source>
        <dbReference type="EMBL" id="VDC63073.1"/>
    </source>
</evidence>
<comment type="function">
    <text evidence="2">Plays a complex role in regulating the basal catalytic activity of the alpha subunit.</text>
</comment>
<comment type="similarity">
    <text evidence="1 2">Belongs to the casein kinase 2 subunit beta family.</text>
</comment>
<dbReference type="PANTHER" id="PTHR11740:SF27">
    <property type="entry name" value="CASEIN KINASE II SUBUNIT BETA"/>
    <property type="match status" value="1"/>
</dbReference>
<dbReference type="PANTHER" id="PTHR11740">
    <property type="entry name" value="CASEIN KINASE II SUBUNIT BETA"/>
    <property type="match status" value="1"/>
</dbReference>
<dbReference type="PRINTS" id="PR00472">
    <property type="entry name" value="CASNKINASEII"/>
</dbReference>
<dbReference type="GO" id="GO:0005956">
    <property type="term" value="C:protein kinase CK2 complex"/>
    <property type="evidence" value="ECO:0007669"/>
    <property type="project" value="UniProtKB-UniRule"/>
</dbReference>
<reference evidence="4" key="1">
    <citation type="submission" date="2018-11" db="EMBL/GenBank/DDBJ databases">
        <authorList>
            <consortium name="Genoscope - CEA"/>
            <person name="William W."/>
        </authorList>
    </citation>
    <scope>NUCLEOTIDE SEQUENCE</scope>
</reference>
<gene>
    <name evidence="4" type="ORF">BRAA09T40684Z</name>
</gene>
<evidence type="ECO:0000256" key="3">
    <source>
        <dbReference type="SAM" id="MobiDB-lite"/>
    </source>
</evidence>
<proteinExistence type="inferred from homology"/>
<dbReference type="InterPro" id="IPR016149">
    <property type="entry name" value="Casein_kin_II_reg-sub_N"/>
</dbReference>
<evidence type="ECO:0000256" key="2">
    <source>
        <dbReference type="RuleBase" id="RU361268"/>
    </source>
</evidence>
<comment type="subunit">
    <text evidence="2">Tetramer of two alpha and two beta subunits.</text>
</comment>
<dbReference type="SUPFAM" id="SSF57798">
    <property type="entry name" value="Casein kinase II beta subunit"/>
    <property type="match status" value="1"/>
</dbReference>
<evidence type="ECO:0000256" key="1">
    <source>
        <dbReference type="ARBA" id="ARBA00006941"/>
    </source>
</evidence>
<feature type="region of interest" description="Disordered" evidence="3">
    <location>
        <begin position="1"/>
        <end position="21"/>
    </location>
</feature>
<name>A0A3P5YNZ2_BRACM</name>
<dbReference type="EMBL" id="LR031568">
    <property type="protein sequence ID" value="VDC63073.1"/>
    <property type="molecule type" value="Genomic_DNA"/>
</dbReference>
<dbReference type="SMART" id="SM01085">
    <property type="entry name" value="CK_II_beta"/>
    <property type="match status" value="1"/>
</dbReference>
<dbReference type="Pfam" id="PF01214">
    <property type="entry name" value="CK_II_beta"/>
    <property type="match status" value="1"/>
</dbReference>
<dbReference type="AlphaFoldDB" id="A0A3P5YNZ2"/>
<accession>A0A3P5YNZ2</accession>
<dbReference type="GO" id="GO:0019887">
    <property type="term" value="F:protein kinase regulator activity"/>
    <property type="evidence" value="ECO:0007669"/>
    <property type="project" value="InterPro"/>
</dbReference>
<dbReference type="Gene3D" id="1.10.1820.10">
    <property type="entry name" value="protein kinase ck2 holoenzyme, chain C, domain 1"/>
    <property type="match status" value="1"/>
</dbReference>
<sequence>MYKERSGGGGGSSRSEIVGGAIDRKRINDALNKRLEKSSTSTSKDKHQLPDGLFFSYFQILFKLLESETDSEEGSDVSGSEGDDDDDTSWISWFCNLRGNDFFCEVDEDYIQDDFNLCGLSGQVPYYEYALDLILDVESSNSEMFTEE</sequence>
<organism evidence="4">
    <name type="scientific">Brassica campestris</name>
    <name type="common">Field mustard</name>
    <dbReference type="NCBI Taxonomy" id="3711"/>
    <lineage>
        <taxon>Eukaryota</taxon>
        <taxon>Viridiplantae</taxon>
        <taxon>Streptophyta</taxon>
        <taxon>Embryophyta</taxon>
        <taxon>Tracheophyta</taxon>
        <taxon>Spermatophyta</taxon>
        <taxon>Magnoliopsida</taxon>
        <taxon>eudicotyledons</taxon>
        <taxon>Gunneridae</taxon>
        <taxon>Pentapetalae</taxon>
        <taxon>rosids</taxon>
        <taxon>malvids</taxon>
        <taxon>Brassicales</taxon>
        <taxon>Brassicaceae</taxon>
        <taxon>Brassiceae</taxon>
        <taxon>Brassica</taxon>
    </lineage>
</organism>
<protein>
    <recommendedName>
        <fullName evidence="2">Casein kinase II subunit beta</fullName>
        <shortName evidence="2">CK II beta</shortName>
    </recommendedName>
</protein>
<dbReference type="InterPro" id="IPR035991">
    <property type="entry name" value="Casein_kinase_II_beta-like"/>
</dbReference>